<organism evidence="16 17">
    <name type="scientific">Eptatretus burgeri</name>
    <name type="common">Inshore hagfish</name>
    <dbReference type="NCBI Taxonomy" id="7764"/>
    <lineage>
        <taxon>Eukaryota</taxon>
        <taxon>Metazoa</taxon>
        <taxon>Chordata</taxon>
        <taxon>Craniata</taxon>
        <taxon>Vertebrata</taxon>
        <taxon>Cyclostomata</taxon>
        <taxon>Myxini</taxon>
        <taxon>Myxiniformes</taxon>
        <taxon>Myxinidae</taxon>
        <taxon>Eptatretinae</taxon>
        <taxon>Eptatretus</taxon>
    </lineage>
</organism>
<dbReference type="EC" id="2.4.2.1" evidence="3 13"/>
<dbReference type="Proteomes" id="UP000694388">
    <property type="component" value="Unplaced"/>
</dbReference>
<evidence type="ECO:0000313" key="17">
    <source>
        <dbReference type="Proteomes" id="UP000694388"/>
    </source>
</evidence>
<reference evidence="16" key="2">
    <citation type="submission" date="2025-09" db="UniProtKB">
        <authorList>
            <consortium name="Ensembl"/>
        </authorList>
    </citation>
    <scope>IDENTIFICATION</scope>
</reference>
<evidence type="ECO:0000259" key="15">
    <source>
        <dbReference type="Pfam" id="PF01048"/>
    </source>
</evidence>
<feature type="binding site" evidence="14">
    <location>
        <position position="244"/>
    </location>
    <ligand>
        <name>a purine D-ribonucleoside</name>
        <dbReference type="ChEBI" id="CHEBI:142355"/>
    </ligand>
</feature>
<dbReference type="CDD" id="cd09009">
    <property type="entry name" value="PNP-EcPNPII_like"/>
    <property type="match status" value="1"/>
</dbReference>
<evidence type="ECO:0000256" key="6">
    <source>
        <dbReference type="ARBA" id="ARBA00022679"/>
    </source>
</evidence>
<evidence type="ECO:0000256" key="3">
    <source>
        <dbReference type="ARBA" id="ARBA00011886"/>
    </source>
</evidence>
<keyword evidence="6 13" id="KW-0808">Transferase</keyword>
<accession>A0A8C4NA43</accession>
<comment type="function">
    <text evidence="13">The purine nucleoside phosphorylases catalyze the phosphorolytic breakdown of the N-glycosidic bond in the beta-(deoxy)ribonucleoside molecules, with the formation of the corresponding free purine bases and pentose-1-phosphate.</text>
</comment>
<evidence type="ECO:0000256" key="5">
    <source>
        <dbReference type="ARBA" id="ARBA00022676"/>
    </source>
</evidence>
<dbReference type="GO" id="GO:0005737">
    <property type="term" value="C:cytoplasm"/>
    <property type="evidence" value="ECO:0007669"/>
    <property type="project" value="TreeGrafter"/>
</dbReference>
<dbReference type="InterPro" id="IPR035994">
    <property type="entry name" value="Nucleoside_phosphorylase_sf"/>
</dbReference>
<dbReference type="Gene3D" id="3.40.50.1580">
    <property type="entry name" value="Nucleoside phosphorylase domain"/>
    <property type="match status" value="1"/>
</dbReference>
<evidence type="ECO:0000256" key="10">
    <source>
        <dbReference type="ARBA" id="ARBA00023950"/>
    </source>
</evidence>
<dbReference type="Ensembl" id="ENSEBUT00000003422.1">
    <property type="protein sequence ID" value="ENSEBUP00000003058.1"/>
    <property type="gene ID" value="ENSEBUG00000002268.1"/>
</dbReference>
<dbReference type="OMA" id="PEIAVIC"/>
<evidence type="ECO:0000256" key="9">
    <source>
        <dbReference type="ARBA" id="ARBA00023929"/>
    </source>
</evidence>
<feature type="binding site" evidence="14">
    <location>
        <position position="221"/>
    </location>
    <ligand>
        <name>phosphate</name>
        <dbReference type="ChEBI" id="CHEBI:43474"/>
    </ligand>
</feature>
<dbReference type="AlphaFoldDB" id="A0A8C4NA43"/>
<feature type="binding site" evidence="14">
    <location>
        <position position="34"/>
    </location>
    <ligand>
        <name>phosphate</name>
        <dbReference type="ChEBI" id="CHEBI:43474"/>
    </ligand>
</feature>
<keyword evidence="17" id="KW-1185">Reference proteome</keyword>
<evidence type="ECO:0000256" key="12">
    <source>
        <dbReference type="ARBA" id="ARBA00054498"/>
    </source>
</evidence>
<dbReference type="UniPathway" id="UPA00606"/>
<dbReference type="NCBIfam" id="TIGR01700">
    <property type="entry name" value="PNPH"/>
    <property type="match status" value="1"/>
</dbReference>
<reference evidence="16" key="1">
    <citation type="submission" date="2025-08" db="UniProtKB">
        <authorList>
            <consortium name="Ensembl"/>
        </authorList>
    </citation>
    <scope>IDENTIFICATION</scope>
</reference>
<dbReference type="GO" id="GO:0006166">
    <property type="term" value="P:purine ribonucleoside salvage"/>
    <property type="evidence" value="ECO:0007669"/>
    <property type="project" value="UniProtKB-KW"/>
</dbReference>
<keyword evidence="7" id="KW-0660">Purine salvage</keyword>
<dbReference type="InterPro" id="IPR011268">
    <property type="entry name" value="Purine_phosphorylase"/>
</dbReference>
<evidence type="ECO:0000256" key="4">
    <source>
        <dbReference type="ARBA" id="ARBA00013834"/>
    </source>
</evidence>
<comment type="function">
    <text evidence="12">Catalyzes the phosphorolytic breakdown of the N-glycosidic bond in the beta-(deoxy)ribonucleoside molecules, with the formation of the corresponding free purine bases and pentose-1-phosphate. Preferentially acts on 6-oxopurine nucleosides including inosine and guanosine.</text>
</comment>
<keyword evidence="5 13" id="KW-0328">Glycosyltransferase</keyword>
<dbReference type="GO" id="GO:0004731">
    <property type="term" value="F:purine-nucleoside phosphorylase activity"/>
    <property type="evidence" value="ECO:0007669"/>
    <property type="project" value="UniProtKB-EC"/>
</dbReference>
<feature type="binding site" evidence="14">
    <location>
        <position position="65"/>
    </location>
    <ligand>
        <name>phosphate</name>
        <dbReference type="ChEBI" id="CHEBI:43474"/>
    </ligand>
</feature>
<feature type="domain" description="Nucleoside phosphorylase" evidence="15">
    <location>
        <begin position="28"/>
        <end position="280"/>
    </location>
</feature>
<evidence type="ECO:0000256" key="13">
    <source>
        <dbReference type="PIRNR" id="PIRNR000477"/>
    </source>
</evidence>
<dbReference type="FunFam" id="3.40.50.1580:FF:000004">
    <property type="entry name" value="Purine nucleoside phosphorylase"/>
    <property type="match status" value="1"/>
</dbReference>
<comment type="similarity">
    <text evidence="2 13">Belongs to the PNP/MTAP phosphorylase family.</text>
</comment>
<comment type="catalytic activity">
    <reaction evidence="9 13">
        <text>2'-deoxyguanosine + phosphate = 2-deoxy-alpha-D-ribose 1-phosphate + guanine</text>
        <dbReference type="Rhea" id="RHEA:27738"/>
        <dbReference type="ChEBI" id="CHEBI:16235"/>
        <dbReference type="ChEBI" id="CHEBI:17172"/>
        <dbReference type="ChEBI" id="CHEBI:43474"/>
        <dbReference type="ChEBI" id="CHEBI:57259"/>
        <dbReference type="EC" id="2.4.2.1"/>
    </reaction>
</comment>
<evidence type="ECO:0000256" key="1">
    <source>
        <dbReference type="ARBA" id="ARBA00005058"/>
    </source>
</evidence>
<evidence type="ECO:0000256" key="2">
    <source>
        <dbReference type="ARBA" id="ARBA00006751"/>
    </source>
</evidence>
<comment type="pathway">
    <text evidence="1 13">Purine metabolism; purine nucleoside salvage.</text>
</comment>
<feature type="binding site" evidence="14">
    <location>
        <position position="117"/>
    </location>
    <ligand>
        <name>phosphate</name>
        <dbReference type="ChEBI" id="CHEBI:43474"/>
    </ligand>
</feature>
<dbReference type="GeneTree" id="ENSGT00950000182991"/>
<dbReference type="PANTHER" id="PTHR11904">
    <property type="entry name" value="METHYLTHIOADENOSINE/PURINE NUCLEOSIDE PHOSPHORYLASE"/>
    <property type="match status" value="1"/>
</dbReference>
<feature type="binding site" evidence="14">
    <location>
        <position position="202"/>
    </location>
    <ligand>
        <name>a purine D-ribonucleoside</name>
        <dbReference type="ChEBI" id="CHEBI:142355"/>
    </ligand>
</feature>
<dbReference type="NCBIfam" id="NF006054">
    <property type="entry name" value="PRK08202.1"/>
    <property type="match status" value="1"/>
</dbReference>
<evidence type="ECO:0000313" key="16">
    <source>
        <dbReference type="Ensembl" id="ENSEBUP00000003058.1"/>
    </source>
</evidence>
<dbReference type="NCBIfam" id="TIGR01697">
    <property type="entry name" value="PNPH-PUNA-XAPA"/>
    <property type="match status" value="1"/>
</dbReference>
<dbReference type="PANTHER" id="PTHR11904:SF9">
    <property type="entry name" value="PURINE NUCLEOSIDE PHOSPHORYLASE-RELATED"/>
    <property type="match status" value="1"/>
</dbReference>
<sequence>MEGKTLGYEQCEQAVTWLRDHSQHRPSVGIVLGSGHSALADQVIKADIFSYADIPHFPRSTVPGHVGRLVLGELGGHTCVVMQGRFHMYEGYSANTVVFPVRVMKLLGVHTLLLTNAAGGLNPEYNVGDIMLVKDHIFLPGLAAHGPLVGPNDERFGPRFPSTSDAYDPELRAIARAVAKELKFGQRLREGVYVMEGGPAFESVAECRMLKLMGGDAVGMSTVPEVHVARHCGIRVFAISLITNLAVLEFDSPQRATHAEVLETGQRSAANIQQLIINLLTCMPPPTPSD</sequence>
<dbReference type="PIRSF" id="PIRSF000477">
    <property type="entry name" value="PurNPase"/>
    <property type="match status" value="1"/>
</dbReference>
<protein>
    <recommendedName>
        <fullName evidence="4 13">Purine nucleoside phosphorylase</fullName>
        <ecNumber evidence="3 13">2.4.2.1</ecNumber>
    </recommendedName>
    <alternativeName>
        <fullName evidence="13">Inosine-guanosine phosphorylase</fullName>
    </alternativeName>
</protein>
<dbReference type="SUPFAM" id="SSF53167">
    <property type="entry name" value="Purine and uridine phosphorylases"/>
    <property type="match status" value="1"/>
</dbReference>
<name>A0A8C4NA43_EPTBU</name>
<dbReference type="InterPro" id="IPR011270">
    <property type="entry name" value="Pur_Nuc_Pase_Ino/Guo-sp"/>
</dbReference>
<evidence type="ECO:0000256" key="7">
    <source>
        <dbReference type="ARBA" id="ARBA00022726"/>
    </source>
</evidence>
<feature type="binding site" evidence="14">
    <location>
        <begin position="85"/>
        <end position="87"/>
    </location>
    <ligand>
        <name>phosphate</name>
        <dbReference type="ChEBI" id="CHEBI:43474"/>
    </ligand>
</feature>
<evidence type="ECO:0000256" key="14">
    <source>
        <dbReference type="PIRSR" id="PIRSR000477-2"/>
    </source>
</evidence>
<evidence type="ECO:0000256" key="11">
    <source>
        <dbReference type="ARBA" id="ARBA00023970"/>
    </source>
</evidence>
<comment type="catalytic activity">
    <reaction evidence="11 13">
        <text>guanosine + phosphate = alpha-D-ribose 1-phosphate + guanine</text>
        <dbReference type="Rhea" id="RHEA:13233"/>
        <dbReference type="ChEBI" id="CHEBI:16235"/>
        <dbReference type="ChEBI" id="CHEBI:16750"/>
        <dbReference type="ChEBI" id="CHEBI:43474"/>
        <dbReference type="ChEBI" id="CHEBI:57720"/>
        <dbReference type="EC" id="2.4.2.1"/>
    </reaction>
</comment>
<dbReference type="InterPro" id="IPR000845">
    <property type="entry name" value="Nucleoside_phosphorylase_d"/>
</dbReference>
<comment type="catalytic activity">
    <reaction evidence="10 13">
        <text>2'-deoxyinosine + phosphate = 2-deoxy-alpha-D-ribose 1-phosphate + hypoxanthine</text>
        <dbReference type="Rhea" id="RHEA:27750"/>
        <dbReference type="ChEBI" id="CHEBI:17368"/>
        <dbReference type="ChEBI" id="CHEBI:28997"/>
        <dbReference type="ChEBI" id="CHEBI:43474"/>
        <dbReference type="ChEBI" id="CHEBI:57259"/>
        <dbReference type="EC" id="2.4.2.1"/>
    </reaction>
</comment>
<evidence type="ECO:0000256" key="8">
    <source>
        <dbReference type="ARBA" id="ARBA00023918"/>
    </source>
</evidence>
<comment type="catalytic activity">
    <reaction evidence="8 13">
        <text>inosine + phosphate = alpha-D-ribose 1-phosphate + hypoxanthine</text>
        <dbReference type="Rhea" id="RHEA:27646"/>
        <dbReference type="ChEBI" id="CHEBI:17368"/>
        <dbReference type="ChEBI" id="CHEBI:17596"/>
        <dbReference type="ChEBI" id="CHEBI:43474"/>
        <dbReference type="ChEBI" id="CHEBI:57720"/>
        <dbReference type="EC" id="2.4.2.1"/>
    </reaction>
</comment>
<dbReference type="Pfam" id="PF01048">
    <property type="entry name" value="PNP_UDP_1"/>
    <property type="match status" value="1"/>
</dbReference>
<proteinExistence type="inferred from homology"/>